<accession>A0A0E9R933</accession>
<evidence type="ECO:0000313" key="1">
    <source>
        <dbReference type="EMBL" id="JAH24990.1"/>
    </source>
</evidence>
<protein>
    <submittedName>
        <fullName evidence="1">Uncharacterized protein</fullName>
    </submittedName>
</protein>
<name>A0A0E9R933_ANGAN</name>
<reference evidence="1" key="1">
    <citation type="submission" date="2014-11" db="EMBL/GenBank/DDBJ databases">
        <authorList>
            <person name="Amaro Gonzalez C."/>
        </authorList>
    </citation>
    <scope>NUCLEOTIDE SEQUENCE</scope>
</reference>
<dbReference type="EMBL" id="GBXM01083587">
    <property type="protein sequence ID" value="JAH24990.1"/>
    <property type="molecule type" value="Transcribed_RNA"/>
</dbReference>
<sequence length="37" mass="4404">MSKATMFNLLKTFRLYLKLHLTVVYHSVIKACYGYHI</sequence>
<proteinExistence type="predicted"/>
<organism evidence="1">
    <name type="scientific">Anguilla anguilla</name>
    <name type="common">European freshwater eel</name>
    <name type="synonym">Muraena anguilla</name>
    <dbReference type="NCBI Taxonomy" id="7936"/>
    <lineage>
        <taxon>Eukaryota</taxon>
        <taxon>Metazoa</taxon>
        <taxon>Chordata</taxon>
        <taxon>Craniata</taxon>
        <taxon>Vertebrata</taxon>
        <taxon>Euteleostomi</taxon>
        <taxon>Actinopterygii</taxon>
        <taxon>Neopterygii</taxon>
        <taxon>Teleostei</taxon>
        <taxon>Anguilliformes</taxon>
        <taxon>Anguillidae</taxon>
        <taxon>Anguilla</taxon>
    </lineage>
</organism>
<dbReference type="AlphaFoldDB" id="A0A0E9R933"/>
<reference evidence="1" key="2">
    <citation type="journal article" date="2015" name="Fish Shellfish Immunol.">
        <title>Early steps in the European eel (Anguilla anguilla)-Vibrio vulnificus interaction in the gills: Role of the RtxA13 toxin.</title>
        <authorList>
            <person name="Callol A."/>
            <person name="Pajuelo D."/>
            <person name="Ebbesson L."/>
            <person name="Teles M."/>
            <person name="MacKenzie S."/>
            <person name="Amaro C."/>
        </authorList>
    </citation>
    <scope>NUCLEOTIDE SEQUENCE</scope>
</reference>